<protein>
    <submittedName>
        <fullName evidence="7">L-methionine/branched-chain amino acid transporter</fullName>
    </submittedName>
</protein>
<feature type="transmembrane region" description="Helical" evidence="6">
    <location>
        <begin position="21"/>
        <end position="41"/>
    </location>
</feature>
<dbReference type="EMBL" id="JAQLOI010000003">
    <property type="protein sequence ID" value="MDB1125439.1"/>
    <property type="molecule type" value="Genomic_DNA"/>
</dbReference>
<sequence>MKSRFSGRAKKEITLWSGLGQLSTTLLGTGLFMIPAIAAGIAGEASLWAWLILFVAVIPIALTFAALGKRYPSAGGTAYFVRKAFGQRMERSVGWLFLSVTPVGIPAGVALAGSFGKQLLPTPLDNTLLAELITIGLLVMVNLMGSKSSARIQTVIALAICALVSLFWVYGDVSTADIKMPVLTSDSILPIASALGVMFWCFVGIEAFAHMGEEFKKPETDFPIAIILGCLFAGAIYWSCSVVILKFHAYGTEELAAGSIPWISEQIFGSKGAILISLIGYFACFASLNLYIQSLSRMAFAIAKNSHPNAKMAVISKRGVPAYATLTISAILVICSFIGEVLGIDLEALVKLANGVFVLVYLLAMLSAYKLLTGMNKVLSLTALVITMLVFACLGWASLYAIAVLFSVHFLRNGSKLLLVASKK</sequence>
<evidence type="ECO:0000256" key="5">
    <source>
        <dbReference type="ARBA" id="ARBA00023136"/>
    </source>
</evidence>
<name>A0ABT4YV29_9VIBR</name>
<evidence type="ECO:0000256" key="3">
    <source>
        <dbReference type="ARBA" id="ARBA00022692"/>
    </source>
</evidence>
<evidence type="ECO:0000313" key="7">
    <source>
        <dbReference type="EMBL" id="MDB1125439.1"/>
    </source>
</evidence>
<evidence type="ECO:0000256" key="2">
    <source>
        <dbReference type="ARBA" id="ARBA00022475"/>
    </source>
</evidence>
<feature type="transmembrane region" description="Helical" evidence="6">
    <location>
        <begin position="222"/>
        <end position="245"/>
    </location>
</feature>
<evidence type="ECO:0000313" key="8">
    <source>
        <dbReference type="Proteomes" id="UP001210678"/>
    </source>
</evidence>
<evidence type="ECO:0000256" key="4">
    <source>
        <dbReference type="ARBA" id="ARBA00022989"/>
    </source>
</evidence>
<dbReference type="RefSeq" id="WP_272140900.1">
    <property type="nucleotide sequence ID" value="NZ_JAQLOI010000003.1"/>
</dbReference>
<feature type="transmembrane region" description="Helical" evidence="6">
    <location>
        <begin position="348"/>
        <end position="369"/>
    </location>
</feature>
<evidence type="ECO:0000256" key="6">
    <source>
        <dbReference type="SAM" id="Phobius"/>
    </source>
</evidence>
<accession>A0ABT4YV29</accession>
<comment type="subcellular location">
    <subcellularLocation>
        <location evidence="1">Cell membrane</location>
        <topology evidence="1">Multi-pass membrane protein</topology>
    </subcellularLocation>
</comment>
<dbReference type="PIRSF" id="PIRSF006060">
    <property type="entry name" value="AA_transporter"/>
    <property type="match status" value="1"/>
</dbReference>
<dbReference type="Pfam" id="PF13520">
    <property type="entry name" value="AA_permease_2"/>
    <property type="match status" value="1"/>
</dbReference>
<feature type="transmembrane region" description="Helical" evidence="6">
    <location>
        <begin position="320"/>
        <end position="342"/>
    </location>
</feature>
<feature type="transmembrane region" description="Helical" evidence="6">
    <location>
        <begin position="381"/>
        <end position="408"/>
    </location>
</feature>
<comment type="caution">
    <text evidence="7">The sequence shown here is derived from an EMBL/GenBank/DDBJ whole genome shotgun (WGS) entry which is preliminary data.</text>
</comment>
<dbReference type="InterPro" id="IPR002293">
    <property type="entry name" value="AA/rel_permease1"/>
</dbReference>
<feature type="transmembrane region" description="Helical" evidence="6">
    <location>
        <begin position="47"/>
        <end position="67"/>
    </location>
</feature>
<feature type="transmembrane region" description="Helical" evidence="6">
    <location>
        <begin position="93"/>
        <end position="115"/>
    </location>
</feature>
<keyword evidence="2" id="KW-1003">Cell membrane</keyword>
<organism evidence="7 8">
    <name type="scientific">Vibrio algarum</name>
    <dbReference type="NCBI Taxonomy" id="3020714"/>
    <lineage>
        <taxon>Bacteria</taxon>
        <taxon>Pseudomonadati</taxon>
        <taxon>Pseudomonadota</taxon>
        <taxon>Gammaproteobacteria</taxon>
        <taxon>Vibrionales</taxon>
        <taxon>Vibrionaceae</taxon>
        <taxon>Vibrio</taxon>
    </lineage>
</organism>
<feature type="transmembrane region" description="Helical" evidence="6">
    <location>
        <begin position="272"/>
        <end position="292"/>
    </location>
</feature>
<keyword evidence="5 6" id="KW-0472">Membrane</keyword>
<dbReference type="Gene3D" id="1.20.1740.10">
    <property type="entry name" value="Amino acid/polyamine transporter I"/>
    <property type="match status" value="1"/>
</dbReference>
<proteinExistence type="predicted"/>
<dbReference type="PANTHER" id="PTHR42770:SF13">
    <property type="entry name" value="L-METHIONINE_BRANCHED-CHAIN AMINO ACID EXPORTER YJEH"/>
    <property type="match status" value="1"/>
</dbReference>
<feature type="transmembrane region" description="Helical" evidence="6">
    <location>
        <begin position="152"/>
        <end position="171"/>
    </location>
</feature>
<feature type="transmembrane region" description="Helical" evidence="6">
    <location>
        <begin position="191"/>
        <end position="210"/>
    </location>
</feature>
<dbReference type="Proteomes" id="UP001210678">
    <property type="component" value="Unassembled WGS sequence"/>
</dbReference>
<keyword evidence="3 6" id="KW-0812">Transmembrane</keyword>
<feature type="transmembrane region" description="Helical" evidence="6">
    <location>
        <begin position="127"/>
        <end position="145"/>
    </location>
</feature>
<dbReference type="InterPro" id="IPR050367">
    <property type="entry name" value="APC_superfamily"/>
</dbReference>
<keyword evidence="8" id="KW-1185">Reference proteome</keyword>
<reference evidence="7 8" key="1">
    <citation type="submission" date="2023-01" db="EMBL/GenBank/DDBJ databases">
        <title>Vibrio sp. KJ40-1 sp.nov, isolated from marine algae.</title>
        <authorList>
            <person name="Butt M."/>
            <person name="Kim J.M.J."/>
            <person name="Jeon C.O.C."/>
        </authorList>
    </citation>
    <scope>NUCLEOTIDE SEQUENCE [LARGE SCALE GENOMIC DNA]</scope>
    <source>
        <strain evidence="7 8">KJ40-1</strain>
    </source>
</reference>
<gene>
    <name evidence="7" type="primary">yjeH</name>
    <name evidence="7" type="ORF">PGX00_17985</name>
</gene>
<evidence type="ECO:0000256" key="1">
    <source>
        <dbReference type="ARBA" id="ARBA00004651"/>
    </source>
</evidence>
<keyword evidence="4 6" id="KW-1133">Transmembrane helix</keyword>
<dbReference type="PANTHER" id="PTHR42770">
    <property type="entry name" value="AMINO ACID TRANSPORTER-RELATED"/>
    <property type="match status" value="1"/>
</dbReference>
<dbReference type="NCBIfam" id="NF008245">
    <property type="entry name" value="PRK11021.1"/>
    <property type="match status" value="1"/>
</dbReference>